<dbReference type="GO" id="GO:0005886">
    <property type="term" value="C:plasma membrane"/>
    <property type="evidence" value="ECO:0007669"/>
    <property type="project" value="UniProtKB-SubCell"/>
</dbReference>
<dbReference type="Proteomes" id="UP001196509">
    <property type="component" value="Unassembled WGS sequence"/>
</dbReference>
<keyword evidence="6 9" id="KW-1133">Transmembrane helix</keyword>
<dbReference type="InterPro" id="IPR007387">
    <property type="entry name" value="TRAP_DctQ"/>
</dbReference>
<evidence type="ECO:0000256" key="3">
    <source>
        <dbReference type="ARBA" id="ARBA00022475"/>
    </source>
</evidence>
<keyword evidence="2 9" id="KW-0813">Transport</keyword>
<evidence type="ECO:0000259" key="10">
    <source>
        <dbReference type="Pfam" id="PF04290"/>
    </source>
</evidence>
<evidence type="ECO:0000256" key="5">
    <source>
        <dbReference type="ARBA" id="ARBA00022692"/>
    </source>
</evidence>
<evidence type="ECO:0000256" key="4">
    <source>
        <dbReference type="ARBA" id="ARBA00022519"/>
    </source>
</evidence>
<dbReference type="PANTHER" id="PTHR35011">
    <property type="entry name" value="2,3-DIKETO-L-GULONATE TRAP TRANSPORTER SMALL PERMEASE PROTEIN YIAM"/>
    <property type="match status" value="1"/>
</dbReference>
<feature type="transmembrane region" description="Helical" evidence="9">
    <location>
        <begin position="128"/>
        <end position="151"/>
    </location>
</feature>
<dbReference type="InterPro" id="IPR055348">
    <property type="entry name" value="DctQ"/>
</dbReference>
<comment type="caution">
    <text evidence="11">The sequence shown here is derived from an EMBL/GenBank/DDBJ whole genome shotgun (WGS) entry which is preliminary data.</text>
</comment>
<dbReference type="GO" id="GO:0022857">
    <property type="term" value="F:transmembrane transporter activity"/>
    <property type="evidence" value="ECO:0007669"/>
    <property type="project" value="UniProtKB-UniRule"/>
</dbReference>
<comment type="function">
    <text evidence="9">Part of the tripartite ATP-independent periplasmic (TRAP) transport system.</text>
</comment>
<dbReference type="EMBL" id="JAICBX010000003">
    <property type="protein sequence ID" value="MBW8638732.1"/>
    <property type="molecule type" value="Genomic_DNA"/>
</dbReference>
<gene>
    <name evidence="11" type="ORF">K1W69_16160</name>
</gene>
<sequence length="168" mass="18347">MLSSLARTIDRLSELSGRLLTLLMPVMVLVIAIEVVARYLFSAPTIWVYDSALMIYAWVGMLGGAFAMKRDSHIRVDIFYSRFSDKGRAILDIVGAPIIAFFMVLVVWQVGLIAIDALETGSRRPTEWAPPLILFLAPIVVGAAAILVQLLSNMIKAVTILADGAAEQ</sequence>
<evidence type="ECO:0000313" key="11">
    <source>
        <dbReference type="EMBL" id="MBW8638732.1"/>
    </source>
</evidence>
<organism evidence="11 12">
    <name type="scientific">Flavimaribacter sediminis</name>
    <dbReference type="NCBI Taxonomy" id="2865987"/>
    <lineage>
        <taxon>Bacteria</taxon>
        <taxon>Pseudomonadati</taxon>
        <taxon>Pseudomonadota</taxon>
        <taxon>Alphaproteobacteria</taxon>
        <taxon>Hyphomicrobiales</taxon>
        <taxon>Rhizobiaceae</taxon>
        <taxon>Flavimaribacter</taxon>
    </lineage>
</organism>
<dbReference type="RefSeq" id="WP_220229466.1">
    <property type="nucleotide sequence ID" value="NZ_JAICBX010000003.1"/>
</dbReference>
<comment type="subunit">
    <text evidence="9">The complex comprises the extracytoplasmic solute receptor protein and the two transmembrane proteins.</text>
</comment>
<evidence type="ECO:0000256" key="7">
    <source>
        <dbReference type="ARBA" id="ARBA00023136"/>
    </source>
</evidence>
<evidence type="ECO:0000256" key="6">
    <source>
        <dbReference type="ARBA" id="ARBA00022989"/>
    </source>
</evidence>
<protein>
    <recommendedName>
        <fullName evidence="9">TRAP transporter small permease protein</fullName>
    </recommendedName>
</protein>
<evidence type="ECO:0000256" key="8">
    <source>
        <dbReference type="ARBA" id="ARBA00038436"/>
    </source>
</evidence>
<feature type="transmembrane region" description="Helical" evidence="9">
    <location>
        <begin position="20"/>
        <end position="41"/>
    </location>
</feature>
<evidence type="ECO:0000256" key="9">
    <source>
        <dbReference type="RuleBase" id="RU369079"/>
    </source>
</evidence>
<keyword evidence="3" id="KW-1003">Cell membrane</keyword>
<feature type="transmembrane region" description="Helical" evidence="9">
    <location>
        <begin position="89"/>
        <end position="108"/>
    </location>
</feature>
<proteinExistence type="inferred from homology"/>
<dbReference type="PANTHER" id="PTHR35011:SF4">
    <property type="entry name" value="SLL1102 PROTEIN"/>
    <property type="match status" value="1"/>
</dbReference>
<evidence type="ECO:0000256" key="2">
    <source>
        <dbReference type="ARBA" id="ARBA00022448"/>
    </source>
</evidence>
<keyword evidence="5 9" id="KW-0812">Transmembrane</keyword>
<accession>A0AAE2ZSJ7</accession>
<keyword evidence="7 9" id="KW-0472">Membrane</keyword>
<dbReference type="Pfam" id="PF04290">
    <property type="entry name" value="DctQ"/>
    <property type="match status" value="1"/>
</dbReference>
<name>A0AAE2ZSJ7_9HYPH</name>
<comment type="similarity">
    <text evidence="8 9">Belongs to the TRAP transporter small permease family.</text>
</comment>
<keyword evidence="12" id="KW-1185">Reference proteome</keyword>
<evidence type="ECO:0000256" key="1">
    <source>
        <dbReference type="ARBA" id="ARBA00004429"/>
    </source>
</evidence>
<dbReference type="AlphaFoldDB" id="A0AAE2ZSJ7"/>
<evidence type="ECO:0000313" key="12">
    <source>
        <dbReference type="Proteomes" id="UP001196509"/>
    </source>
</evidence>
<comment type="subcellular location">
    <subcellularLocation>
        <location evidence="1 9">Cell inner membrane</location>
        <topology evidence="1 9">Multi-pass membrane protein</topology>
    </subcellularLocation>
</comment>
<keyword evidence="4 9" id="KW-0997">Cell inner membrane</keyword>
<reference evidence="11" key="1">
    <citation type="submission" date="2021-08" db="EMBL/GenBank/DDBJ databases">
        <title>Hoeflea bacterium WL0058 sp. nov., isolated from the sediment.</title>
        <authorList>
            <person name="Wang L."/>
            <person name="Zhang D."/>
        </authorList>
    </citation>
    <scope>NUCLEOTIDE SEQUENCE</scope>
    <source>
        <strain evidence="11">WL0058</strain>
    </source>
</reference>
<feature type="transmembrane region" description="Helical" evidence="9">
    <location>
        <begin position="47"/>
        <end position="68"/>
    </location>
</feature>
<feature type="domain" description="Tripartite ATP-independent periplasmic transporters DctQ component" evidence="10">
    <location>
        <begin position="27"/>
        <end position="158"/>
    </location>
</feature>